<keyword evidence="1" id="KW-0256">Endoplasmic reticulum</keyword>
<name>D5AAK3_PICSI</name>
<dbReference type="InterPro" id="IPR055373">
    <property type="entry name" value="Ribophorin_II_N"/>
</dbReference>
<comment type="function">
    <text evidence="1">Subunit of the oligosaccharyl transferase (OST) complex that catalyzes the initial transfer of a defined glycan (Glc(3)Man(9)GlcNAc(2) in eukaryotes) from the lipid carrier dolichol-pyrophosphate to an asparagine residue within an Asn-X-Ser/Thr consensus motif in nascent polypeptide chains, the first step in protein N-glycosylation. N-glycosylation occurs cotranslationally and the complex associates with the Sec61 complex at the channel-forming translocon complex that mediates protein translocation across the endoplasmic reticulum (ER). All subunits are required for a maximal enzyme activity.</text>
</comment>
<comment type="subcellular location">
    <subcellularLocation>
        <location evidence="1">Endoplasmic reticulum membrane</location>
        <topology evidence="1">Multi-pass membrane protein</topology>
    </subcellularLocation>
</comment>
<dbReference type="AlphaFoldDB" id="D5AAK3"/>
<comment type="similarity">
    <text evidence="1">Belongs to the SWP1 family.</text>
</comment>
<protein>
    <recommendedName>
        <fullName evidence="1">Dolichyl-diphosphooligosaccharide--protein glycosyltransferase subunit 2</fullName>
    </recommendedName>
    <alternativeName>
        <fullName evidence="1">Ribophorin-2</fullName>
    </alternativeName>
</protein>
<comment type="subunit">
    <text evidence="1">Component of the oligosaccharyltransferase (OST) complex.</text>
</comment>
<evidence type="ECO:0000259" key="2">
    <source>
        <dbReference type="Pfam" id="PF05817"/>
    </source>
</evidence>
<accession>D5AAK3</accession>
<comment type="pathway">
    <text evidence="1">Protein modification; protein glycosylation.</text>
</comment>
<dbReference type="GO" id="GO:0006487">
    <property type="term" value="P:protein N-linked glycosylation"/>
    <property type="evidence" value="ECO:0007669"/>
    <property type="project" value="UniProtKB-UniRule"/>
</dbReference>
<evidence type="ECO:0000313" key="3">
    <source>
        <dbReference type="EMBL" id="ADE76572.1"/>
    </source>
</evidence>
<keyword evidence="1" id="KW-0472">Membrane</keyword>
<evidence type="ECO:0000256" key="1">
    <source>
        <dbReference type="RuleBase" id="RU366029"/>
    </source>
</evidence>
<organism evidence="3">
    <name type="scientific">Picea sitchensis</name>
    <name type="common">Sitka spruce</name>
    <name type="synonym">Pinus sitchensis</name>
    <dbReference type="NCBI Taxonomy" id="3332"/>
    <lineage>
        <taxon>Eukaryota</taxon>
        <taxon>Viridiplantae</taxon>
        <taxon>Streptophyta</taxon>
        <taxon>Embryophyta</taxon>
        <taxon>Tracheophyta</taxon>
        <taxon>Spermatophyta</taxon>
        <taxon>Pinopsida</taxon>
        <taxon>Pinidae</taxon>
        <taxon>Conifers I</taxon>
        <taxon>Pinales</taxon>
        <taxon>Pinaceae</taxon>
        <taxon>Picea</taxon>
    </lineage>
</organism>
<sequence length="124" mass="14329">MFTPQMVTDQILKQSLGGTYKALKSFRVLGIEAKNSGQPCQLAFEALKFSSAQIKDIFYALKITRTLKCPMMVIFQCLLAFASLVLNTYVIDIVWKFSRHHCLIVLMLRWPVFWRASCKKCYHT</sequence>
<keyword evidence="1" id="KW-1133">Transmembrane helix</keyword>
<feature type="transmembrane region" description="Helical" evidence="1">
    <location>
        <begin position="71"/>
        <end position="91"/>
    </location>
</feature>
<dbReference type="Pfam" id="PF05817">
    <property type="entry name" value="Ribophorin_II"/>
    <property type="match status" value="1"/>
</dbReference>
<reference evidence="3" key="1">
    <citation type="submission" date="2010-04" db="EMBL/GenBank/DDBJ databases">
        <authorList>
            <person name="Reid K.E."/>
            <person name="Liao N."/>
            <person name="Chan S."/>
            <person name="Docking R."/>
            <person name="Taylor G."/>
            <person name="Moore R."/>
            <person name="Mayo M."/>
            <person name="Munro S."/>
            <person name="King J."/>
            <person name="Yanchuk A."/>
            <person name="Holt R."/>
            <person name="Jones S."/>
            <person name="Marra M."/>
            <person name="Ritland C.E."/>
            <person name="Ritland K."/>
            <person name="Bohlmann J."/>
        </authorList>
    </citation>
    <scope>NUCLEOTIDE SEQUENCE</scope>
    <source>
        <tissue evidence="3">Bud</tissue>
    </source>
</reference>
<feature type="domain" description="Ribophorin II N-terminal" evidence="2">
    <location>
        <begin position="14"/>
        <end position="71"/>
    </location>
</feature>
<keyword evidence="1" id="KW-0812">Transmembrane</keyword>
<proteinExistence type="evidence at transcript level"/>
<dbReference type="GO" id="GO:0008250">
    <property type="term" value="C:oligosaccharyltransferase complex"/>
    <property type="evidence" value="ECO:0007669"/>
    <property type="project" value="UniProtKB-UniRule"/>
</dbReference>
<dbReference type="EMBL" id="BT123238">
    <property type="protein sequence ID" value="ADE76572.1"/>
    <property type="molecule type" value="mRNA"/>
</dbReference>
<comment type="caution">
    <text evidence="1">Lacks conserved residue(s) required for the propagation of feature annotation.</text>
</comment>